<dbReference type="NCBIfam" id="TIGR02412">
    <property type="entry name" value="pepN_strep_liv"/>
    <property type="match status" value="1"/>
</dbReference>
<evidence type="ECO:0000256" key="8">
    <source>
        <dbReference type="ARBA" id="ARBA00022723"/>
    </source>
</evidence>
<comment type="catalytic activity">
    <reaction evidence="1">
        <text>Release of an N-terminal amino acid, Xaa-|-Yaa- from a peptide, amide or arylamide. Xaa is preferably Ala, but may be most amino acids including Pro (slow action). When a terminal hydrophobic residue is followed by a prolyl residue, the two may be released as an intact Xaa-Pro dipeptide.</text>
        <dbReference type="EC" id="3.4.11.2"/>
    </reaction>
</comment>
<dbReference type="PRINTS" id="PR00756">
    <property type="entry name" value="ALADIPTASE"/>
</dbReference>
<evidence type="ECO:0000256" key="7">
    <source>
        <dbReference type="ARBA" id="ARBA00022670"/>
    </source>
</evidence>
<dbReference type="InterPro" id="IPR042097">
    <property type="entry name" value="Aminopeptidase_N-like_N_sf"/>
</dbReference>
<dbReference type="GO" id="GO:0005737">
    <property type="term" value="C:cytoplasm"/>
    <property type="evidence" value="ECO:0007669"/>
    <property type="project" value="TreeGrafter"/>
</dbReference>
<dbReference type="Pfam" id="PF11838">
    <property type="entry name" value="ERAP1_C"/>
    <property type="match status" value="1"/>
</dbReference>
<evidence type="ECO:0000256" key="5">
    <source>
        <dbReference type="ARBA" id="ARBA00015611"/>
    </source>
</evidence>
<dbReference type="Gene3D" id="1.10.390.10">
    <property type="entry name" value="Neutral Protease Domain 2"/>
    <property type="match status" value="1"/>
</dbReference>
<protein>
    <recommendedName>
        <fullName evidence="5">Aminopeptidase N</fullName>
        <ecNumber evidence="4">3.4.11.2</ecNumber>
    </recommendedName>
    <alternativeName>
        <fullName evidence="12">Alanine aminopeptidase</fullName>
    </alternativeName>
    <alternativeName>
        <fullName evidence="13">Lysyl aminopeptidase</fullName>
    </alternativeName>
</protein>
<evidence type="ECO:0000259" key="17">
    <source>
        <dbReference type="Pfam" id="PF17900"/>
    </source>
</evidence>
<dbReference type="PANTHER" id="PTHR11533:SF174">
    <property type="entry name" value="PUROMYCIN-SENSITIVE AMINOPEPTIDASE-RELATED"/>
    <property type="match status" value="1"/>
</dbReference>
<evidence type="ECO:0000256" key="6">
    <source>
        <dbReference type="ARBA" id="ARBA00022438"/>
    </source>
</evidence>
<dbReference type="EMBL" id="CP011112">
    <property type="protein sequence ID" value="AKU14843.1"/>
    <property type="molecule type" value="Genomic_DNA"/>
</dbReference>
<keyword evidence="19" id="KW-1185">Reference proteome</keyword>
<keyword evidence="10" id="KW-0862">Zinc</keyword>
<feature type="region of interest" description="Disordered" evidence="14">
    <location>
        <begin position="677"/>
        <end position="700"/>
    </location>
</feature>
<dbReference type="InterPro" id="IPR014782">
    <property type="entry name" value="Peptidase_M1_dom"/>
</dbReference>
<feature type="compositionally biased region" description="Basic and acidic residues" evidence="14">
    <location>
        <begin position="677"/>
        <end position="687"/>
    </location>
</feature>
<sequence length="817" mass="89802">MSLTHAEARERSALIAVQSYDVLFELDSGRTFRSRSEVTFACRQPGTSTFIELTNATAVTVTLNGERLPAQAYSDQRITLPALTAANTVVVEATLPYVNDGEGMHRFDDPADGATYICAFGGMDATQRIFACFNQPDLKATVHLAVRANTAWSVLANGAFESSASGLTTFSPTPPISPYLFTMCAGPWHSVRFEHAGISFGWHARASLGAQLDRDADELREVTTACFDHYTTIFDEPYAFGPYDQVMVPGLNWGAMESPGCITFRDELLFRGQATDAERGLRAEVIAHEMAHMWFGDLVTMRWWDDSWLSESFADYMGFQVSAAVTEFDAAWLRFSLGLKGFAYRADERRSTHPVAPDPGSVPDVDTAIGIFDSISYGKGNSALRQLVTWLGEDEFLAGVNAYLSQYRFGNASLDDLIDALDTASTRDVRGWAQSWLRTTGFDTLRVGRDGDVPVISREGDRQHRTRIAAYTIDNDRLREVSTESYEISQASLSLPQLAGLAVIPNSHDETFARVLLDPLSWGAVRQGLSTIEDKTVRAVVWSTAFDMVASSELTPTELLDLVAAHLPSESHASIVERVIDRLGGVLSSWIAPDALAQAHRQLASTFDSVLDRASDASILLAATRARVRSASTNDVGMLEDWLRSERTSHGVDVEADLRWRIVGRLAELGAIDEQRIGEEAQRDKSTQGEQGSARALAAQPTAEAKAVAWEALFGRSATDSNRTFEARAKGFWSAEHADLVAPYVGRYLDEAPSLATRSQGVAQQIGDAFPVHAATPETVKQVRTALAAEPPTVLRRIWEDRLDDLERSVRIRQVRR</sequence>
<dbReference type="GO" id="GO:0016020">
    <property type="term" value="C:membrane"/>
    <property type="evidence" value="ECO:0007669"/>
    <property type="project" value="TreeGrafter"/>
</dbReference>
<dbReference type="InterPro" id="IPR050344">
    <property type="entry name" value="Peptidase_M1_aminopeptidases"/>
</dbReference>
<dbReference type="GO" id="GO:0042277">
    <property type="term" value="F:peptide binding"/>
    <property type="evidence" value="ECO:0007669"/>
    <property type="project" value="TreeGrafter"/>
</dbReference>
<evidence type="ECO:0000256" key="3">
    <source>
        <dbReference type="ARBA" id="ARBA00010136"/>
    </source>
</evidence>
<dbReference type="STRING" id="571913.VV02_01440"/>
<keyword evidence="6" id="KW-0031">Aminopeptidase</keyword>
<evidence type="ECO:0000256" key="10">
    <source>
        <dbReference type="ARBA" id="ARBA00022833"/>
    </source>
</evidence>
<dbReference type="GO" id="GO:0005615">
    <property type="term" value="C:extracellular space"/>
    <property type="evidence" value="ECO:0007669"/>
    <property type="project" value="TreeGrafter"/>
</dbReference>
<proteinExistence type="inferred from homology"/>
<keyword evidence="9" id="KW-0378">Hydrolase</keyword>
<dbReference type="RefSeq" id="WP_052589387.1">
    <property type="nucleotide sequence ID" value="NZ_CP011112.1"/>
</dbReference>
<dbReference type="InterPro" id="IPR001930">
    <property type="entry name" value="Peptidase_M1"/>
</dbReference>
<dbReference type="CDD" id="cd09602">
    <property type="entry name" value="M1_APN"/>
    <property type="match status" value="1"/>
</dbReference>
<dbReference type="InterPro" id="IPR045357">
    <property type="entry name" value="Aminopeptidase_N-like_N"/>
</dbReference>
<keyword evidence="8" id="KW-0479">Metal-binding</keyword>
<evidence type="ECO:0000259" key="16">
    <source>
        <dbReference type="Pfam" id="PF11838"/>
    </source>
</evidence>
<accession>A0A0K1JE25</accession>
<dbReference type="KEGG" id="lmoi:VV02_01440"/>
<evidence type="ECO:0000313" key="18">
    <source>
        <dbReference type="EMBL" id="AKU14843.1"/>
    </source>
</evidence>
<comment type="cofactor">
    <cofactor evidence="2">
        <name>Zn(2+)</name>
        <dbReference type="ChEBI" id="CHEBI:29105"/>
    </cofactor>
</comment>
<name>A0A0K1JE25_9MICO</name>
<dbReference type="Pfam" id="PF01433">
    <property type="entry name" value="Peptidase_M1"/>
    <property type="match status" value="1"/>
</dbReference>
<dbReference type="PANTHER" id="PTHR11533">
    <property type="entry name" value="PROTEASE M1 ZINC METALLOPROTEASE"/>
    <property type="match status" value="1"/>
</dbReference>
<dbReference type="Pfam" id="PF17900">
    <property type="entry name" value="Peptidase_M1_N"/>
    <property type="match status" value="1"/>
</dbReference>
<dbReference type="GO" id="GO:0070006">
    <property type="term" value="F:metalloaminopeptidase activity"/>
    <property type="evidence" value="ECO:0007669"/>
    <property type="project" value="TreeGrafter"/>
</dbReference>
<dbReference type="GO" id="GO:0043171">
    <property type="term" value="P:peptide catabolic process"/>
    <property type="evidence" value="ECO:0007669"/>
    <property type="project" value="TreeGrafter"/>
</dbReference>
<evidence type="ECO:0000256" key="2">
    <source>
        <dbReference type="ARBA" id="ARBA00001947"/>
    </source>
</evidence>
<comment type="similarity">
    <text evidence="3">Belongs to the peptidase M1 family.</text>
</comment>
<dbReference type="AlphaFoldDB" id="A0A0K1JE25"/>
<feature type="domain" description="Aminopeptidase N-like N-terminal" evidence="17">
    <location>
        <begin position="19"/>
        <end position="180"/>
    </location>
</feature>
<dbReference type="InterPro" id="IPR027268">
    <property type="entry name" value="Peptidase_M4/M1_CTD_sf"/>
</dbReference>
<organism evidence="18 19">
    <name type="scientific">Luteipulveratus mongoliensis</name>
    <dbReference type="NCBI Taxonomy" id="571913"/>
    <lineage>
        <taxon>Bacteria</taxon>
        <taxon>Bacillati</taxon>
        <taxon>Actinomycetota</taxon>
        <taxon>Actinomycetes</taxon>
        <taxon>Micrococcales</taxon>
        <taxon>Dermacoccaceae</taxon>
        <taxon>Luteipulveratus</taxon>
    </lineage>
</organism>
<feature type="domain" description="Peptidase M1 membrane alanine aminopeptidase" evidence="15">
    <location>
        <begin position="221"/>
        <end position="436"/>
    </location>
</feature>
<dbReference type="EC" id="3.4.11.2" evidence="4"/>
<dbReference type="Proteomes" id="UP000066480">
    <property type="component" value="Chromosome"/>
</dbReference>
<dbReference type="InterPro" id="IPR012778">
    <property type="entry name" value="Pept_M1_aminopeptidase"/>
</dbReference>
<dbReference type="PATRIC" id="fig|571913.6.peg.296"/>
<dbReference type="GO" id="GO:0016285">
    <property type="term" value="F:alanyl aminopeptidase activity"/>
    <property type="evidence" value="ECO:0007669"/>
    <property type="project" value="UniProtKB-EC"/>
</dbReference>
<evidence type="ECO:0000313" key="19">
    <source>
        <dbReference type="Proteomes" id="UP000066480"/>
    </source>
</evidence>
<evidence type="ECO:0000256" key="14">
    <source>
        <dbReference type="SAM" id="MobiDB-lite"/>
    </source>
</evidence>
<gene>
    <name evidence="18" type="ORF">VV02_01440</name>
</gene>
<dbReference type="GO" id="GO:0006508">
    <property type="term" value="P:proteolysis"/>
    <property type="evidence" value="ECO:0007669"/>
    <property type="project" value="UniProtKB-KW"/>
</dbReference>
<dbReference type="SUPFAM" id="SSF55486">
    <property type="entry name" value="Metalloproteases ('zincins'), catalytic domain"/>
    <property type="match status" value="1"/>
</dbReference>
<evidence type="ECO:0000256" key="4">
    <source>
        <dbReference type="ARBA" id="ARBA00012564"/>
    </source>
</evidence>
<evidence type="ECO:0000256" key="13">
    <source>
        <dbReference type="ARBA" id="ARBA00031533"/>
    </source>
</evidence>
<evidence type="ECO:0000259" key="15">
    <source>
        <dbReference type="Pfam" id="PF01433"/>
    </source>
</evidence>
<dbReference type="OrthoDB" id="100605at2"/>
<evidence type="ECO:0000256" key="12">
    <source>
        <dbReference type="ARBA" id="ARBA00029811"/>
    </source>
</evidence>
<keyword evidence="7" id="KW-0645">Protease</keyword>
<evidence type="ECO:0000256" key="1">
    <source>
        <dbReference type="ARBA" id="ARBA00000098"/>
    </source>
</evidence>
<feature type="domain" description="ERAP1-like C-terminal" evidence="16">
    <location>
        <begin position="503"/>
        <end position="808"/>
    </location>
</feature>
<dbReference type="Gene3D" id="2.60.40.1730">
    <property type="entry name" value="tricorn interacting facor f3 domain"/>
    <property type="match status" value="1"/>
</dbReference>
<reference evidence="18 19" key="1">
    <citation type="submission" date="2015-03" db="EMBL/GenBank/DDBJ databases">
        <title>Luteipulveratus halotolerans sp. nov., a novel actinobacterium (Dermacoccaceae) from Sarawak, Malaysia.</title>
        <authorList>
            <person name="Juboi H."/>
            <person name="Basik A."/>
            <person name="Shamsul S.S."/>
            <person name="Arnold P."/>
            <person name="Schmitt E.K."/>
            <person name="Sanglier J.-J."/>
            <person name="Yeo T."/>
        </authorList>
    </citation>
    <scope>NUCLEOTIDE SEQUENCE [LARGE SCALE GENOMIC DNA]</scope>
    <source>
        <strain evidence="18 19">MN07-A0370</strain>
    </source>
</reference>
<dbReference type="InterPro" id="IPR024571">
    <property type="entry name" value="ERAP1-like_C_dom"/>
</dbReference>
<dbReference type="SUPFAM" id="SSF63737">
    <property type="entry name" value="Leukotriene A4 hydrolase N-terminal domain"/>
    <property type="match status" value="1"/>
</dbReference>
<evidence type="ECO:0000256" key="9">
    <source>
        <dbReference type="ARBA" id="ARBA00022801"/>
    </source>
</evidence>
<evidence type="ECO:0000256" key="11">
    <source>
        <dbReference type="ARBA" id="ARBA00023049"/>
    </source>
</evidence>
<keyword evidence="11" id="KW-0482">Metalloprotease</keyword>
<dbReference type="GO" id="GO:0008270">
    <property type="term" value="F:zinc ion binding"/>
    <property type="evidence" value="ECO:0007669"/>
    <property type="project" value="InterPro"/>
</dbReference>